<evidence type="ECO:0000313" key="2">
    <source>
        <dbReference type="Proteomes" id="UP000284706"/>
    </source>
</evidence>
<dbReference type="InParanoid" id="A0A409WJK4"/>
<dbReference type="AlphaFoldDB" id="A0A409WJK4"/>
<comment type="caution">
    <text evidence="1">The sequence shown here is derived from an EMBL/GenBank/DDBJ whole genome shotgun (WGS) entry which is preliminary data.</text>
</comment>
<dbReference type="OrthoDB" id="3051903at2759"/>
<keyword evidence="2" id="KW-1185">Reference proteome</keyword>
<accession>A0A409WJK4</accession>
<organism evidence="1 2">
    <name type="scientific">Gymnopilus dilepis</name>
    <dbReference type="NCBI Taxonomy" id="231916"/>
    <lineage>
        <taxon>Eukaryota</taxon>
        <taxon>Fungi</taxon>
        <taxon>Dikarya</taxon>
        <taxon>Basidiomycota</taxon>
        <taxon>Agaricomycotina</taxon>
        <taxon>Agaricomycetes</taxon>
        <taxon>Agaricomycetidae</taxon>
        <taxon>Agaricales</taxon>
        <taxon>Agaricineae</taxon>
        <taxon>Hymenogastraceae</taxon>
        <taxon>Gymnopilus</taxon>
    </lineage>
</organism>
<evidence type="ECO:0000313" key="1">
    <source>
        <dbReference type="EMBL" id="PPQ78669.1"/>
    </source>
</evidence>
<dbReference type="EMBL" id="NHYE01005041">
    <property type="protein sequence ID" value="PPQ78669.1"/>
    <property type="molecule type" value="Genomic_DNA"/>
</dbReference>
<sequence>MAARPYKSRSLPPHVKDHRRQLRLAEQASLKSRRDEISAAIRSLACSFAPSQQEACSLIDLSGRGHNWEMDICFGRGKDFDDIGRWYCKVTRSTLKKLTKYLIDDCPYRQCNAEAHFGLTCRKLKFVTGRLTDAQRWDLKKLWALHDSLKNRTGKAKKYRYGRHSSPPIELLRLASEVEASTISSNTPDQTCRSENRIYPRNYGSSMEASVSCPPRHHSRLEISHSSGSAIQPAVRNTSARQSSCQKPIIHVSDDDEVPPLNIAFKDLIACTSRLRKPAASGTTSCEVIELFSDSEEEVVVKAPVSVISEGRGNDFFRPVSNVAYQTLIDVIDISSD</sequence>
<dbReference type="Proteomes" id="UP000284706">
    <property type="component" value="Unassembled WGS sequence"/>
</dbReference>
<name>A0A409WJK4_9AGAR</name>
<reference evidence="1 2" key="1">
    <citation type="journal article" date="2018" name="Evol. Lett.">
        <title>Horizontal gene cluster transfer increased hallucinogenic mushroom diversity.</title>
        <authorList>
            <person name="Reynolds H.T."/>
            <person name="Vijayakumar V."/>
            <person name="Gluck-Thaler E."/>
            <person name="Korotkin H.B."/>
            <person name="Matheny P.B."/>
            <person name="Slot J.C."/>
        </authorList>
    </citation>
    <scope>NUCLEOTIDE SEQUENCE [LARGE SCALE GENOMIC DNA]</scope>
    <source>
        <strain evidence="1 2">SRW20</strain>
    </source>
</reference>
<proteinExistence type="predicted"/>
<gene>
    <name evidence="1" type="ORF">CVT26_005505</name>
</gene>
<protein>
    <submittedName>
        <fullName evidence="1">Uncharacterized protein</fullName>
    </submittedName>
</protein>